<dbReference type="Proteomes" id="UP000292958">
    <property type="component" value="Unassembled WGS sequence"/>
</dbReference>
<protein>
    <submittedName>
        <fullName evidence="1">Uncharacterized protein</fullName>
    </submittedName>
</protein>
<name>A0A4Q7XXZ1_9BACT</name>
<reference evidence="1 2" key="1">
    <citation type="submission" date="2019-02" db="EMBL/GenBank/DDBJ databases">
        <title>Genomic Encyclopedia of Archaeal and Bacterial Type Strains, Phase II (KMG-II): from individual species to whole genera.</title>
        <authorList>
            <person name="Goeker M."/>
        </authorList>
    </citation>
    <scope>NUCLEOTIDE SEQUENCE [LARGE SCALE GENOMIC DNA]</scope>
    <source>
        <strain evidence="1 2">DSM 18101</strain>
    </source>
</reference>
<accession>A0A4Q7XXZ1</accession>
<organism evidence="1 2">
    <name type="scientific">Edaphobacter modestus</name>
    <dbReference type="NCBI Taxonomy" id="388466"/>
    <lineage>
        <taxon>Bacteria</taxon>
        <taxon>Pseudomonadati</taxon>
        <taxon>Acidobacteriota</taxon>
        <taxon>Terriglobia</taxon>
        <taxon>Terriglobales</taxon>
        <taxon>Acidobacteriaceae</taxon>
        <taxon>Edaphobacter</taxon>
    </lineage>
</organism>
<evidence type="ECO:0000313" key="2">
    <source>
        <dbReference type="Proteomes" id="UP000292958"/>
    </source>
</evidence>
<comment type="caution">
    <text evidence="1">The sequence shown here is derived from an EMBL/GenBank/DDBJ whole genome shotgun (WGS) entry which is preliminary data.</text>
</comment>
<proteinExistence type="predicted"/>
<keyword evidence="2" id="KW-1185">Reference proteome</keyword>
<sequence>MKISEARIKAKEIYGESGYAVLRGANRKLHVIGFVDRTGSKLGVNVDMARAGSFEEAFSQASPSKAVYFLERAAAVQREFRSAADALDASLGFKVDRRRDLSSCTVDDLQDCCK</sequence>
<dbReference type="AlphaFoldDB" id="A0A4Q7XXZ1"/>
<dbReference type="EMBL" id="SHKW01000008">
    <property type="protein sequence ID" value="RZU28958.1"/>
    <property type="molecule type" value="Genomic_DNA"/>
</dbReference>
<gene>
    <name evidence="1" type="ORF">BDD14_6544</name>
</gene>
<dbReference type="RefSeq" id="WP_130425375.1">
    <property type="nucleotide sequence ID" value="NZ_SHKW01000008.1"/>
</dbReference>
<evidence type="ECO:0000313" key="1">
    <source>
        <dbReference type="EMBL" id="RZU28958.1"/>
    </source>
</evidence>